<evidence type="ECO:0000313" key="5">
    <source>
        <dbReference type="EMBL" id="MPM56204.1"/>
    </source>
</evidence>
<dbReference type="SUPFAM" id="SSF56059">
    <property type="entry name" value="Glutathione synthetase ATP-binding domain-like"/>
    <property type="match status" value="1"/>
</dbReference>
<reference evidence="5" key="1">
    <citation type="submission" date="2019-08" db="EMBL/GenBank/DDBJ databases">
        <authorList>
            <person name="Kucharzyk K."/>
            <person name="Murdoch R.W."/>
            <person name="Higgins S."/>
            <person name="Loffler F."/>
        </authorList>
    </citation>
    <scope>NUCLEOTIDE SEQUENCE</scope>
</reference>
<dbReference type="Gene3D" id="3.30.470.20">
    <property type="entry name" value="ATP-grasp fold, B domain"/>
    <property type="match status" value="1"/>
</dbReference>
<protein>
    <submittedName>
        <fullName evidence="5">Protein lysine acetyltransferase Pka</fullName>
        <ecNumber evidence="5">2.3.1.-</ecNumber>
    </submittedName>
</protein>
<evidence type="ECO:0000259" key="4">
    <source>
        <dbReference type="PROSITE" id="PS50975"/>
    </source>
</evidence>
<dbReference type="AlphaFoldDB" id="A0A645B3B5"/>
<dbReference type="EMBL" id="VSSQ01015640">
    <property type="protein sequence ID" value="MPM56204.1"/>
    <property type="molecule type" value="Genomic_DNA"/>
</dbReference>
<keyword evidence="1" id="KW-0436">Ligase</keyword>
<dbReference type="InterPro" id="IPR011761">
    <property type="entry name" value="ATP-grasp"/>
</dbReference>
<dbReference type="GO" id="GO:0016874">
    <property type="term" value="F:ligase activity"/>
    <property type="evidence" value="ECO:0007669"/>
    <property type="project" value="UniProtKB-KW"/>
</dbReference>
<dbReference type="PANTHER" id="PTHR43334:SF1">
    <property type="entry name" value="3-HYDROXYPROPIONATE--COA LIGASE [ADP-FORMING]"/>
    <property type="match status" value="1"/>
</dbReference>
<keyword evidence="2" id="KW-0547">Nucleotide-binding</keyword>
<gene>
    <name evidence="5" type="primary">pka_4</name>
    <name evidence="5" type="ORF">SDC9_103006</name>
</gene>
<accession>A0A645B3B5</accession>
<evidence type="ECO:0000256" key="1">
    <source>
        <dbReference type="ARBA" id="ARBA00022598"/>
    </source>
</evidence>
<keyword evidence="5" id="KW-0012">Acyltransferase</keyword>
<dbReference type="Gene3D" id="3.30.1490.20">
    <property type="entry name" value="ATP-grasp fold, A domain"/>
    <property type="match status" value="1"/>
</dbReference>
<keyword evidence="5" id="KW-0808">Transferase</keyword>
<dbReference type="InterPro" id="IPR051538">
    <property type="entry name" value="Acyl-CoA_Synth/Transferase"/>
</dbReference>
<dbReference type="PROSITE" id="PS50975">
    <property type="entry name" value="ATP_GRASP"/>
    <property type="match status" value="1"/>
</dbReference>
<dbReference type="Pfam" id="PF13549">
    <property type="entry name" value="ATP-grasp_5"/>
    <property type="match status" value="1"/>
</dbReference>
<evidence type="ECO:0000256" key="3">
    <source>
        <dbReference type="ARBA" id="ARBA00022840"/>
    </source>
</evidence>
<proteinExistence type="predicted"/>
<evidence type="ECO:0000256" key="2">
    <source>
        <dbReference type="ARBA" id="ARBA00022741"/>
    </source>
</evidence>
<dbReference type="PANTHER" id="PTHR43334">
    <property type="entry name" value="ACETATE--COA LIGASE [ADP-FORMING]"/>
    <property type="match status" value="1"/>
</dbReference>
<organism evidence="5">
    <name type="scientific">bioreactor metagenome</name>
    <dbReference type="NCBI Taxonomy" id="1076179"/>
    <lineage>
        <taxon>unclassified sequences</taxon>
        <taxon>metagenomes</taxon>
        <taxon>ecological metagenomes</taxon>
    </lineage>
</organism>
<dbReference type="GO" id="GO:0005524">
    <property type="term" value="F:ATP binding"/>
    <property type="evidence" value="ECO:0007669"/>
    <property type="project" value="UniProtKB-KW"/>
</dbReference>
<dbReference type="GO" id="GO:0046872">
    <property type="term" value="F:metal ion binding"/>
    <property type="evidence" value="ECO:0007669"/>
    <property type="project" value="InterPro"/>
</dbReference>
<sequence>MPGQHQPIPGVDQAAAAQILASATGGSLGEAQTRPLLEAYGIPVVTGAYAASAQEAVAAAHKLGFPLVMKIVSPDILHKSDVGGIRLNLASEEAVAAEFGKLMADIHAARPQAKLEGVLLEKKAPRGQEVIVGMKREKGFGPLLMFGLGGIYVELFKDVSFRLAPITPAEAQAMMHETSAGRLLTGFRGMPVADLDAVVSCLCRLSQLALDFPQIQEIEVNPLLVFEEGKGALALDGRVIL</sequence>
<dbReference type="GO" id="GO:0016746">
    <property type="term" value="F:acyltransferase activity"/>
    <property type="evidence" value="ECO:0007669"/>
    <property type="project" value="UniProtKB-KW"/>
</dbReference>
<comment type="caution">
    <text evidence="5">The sequence shown here is derived from an EMBL/GenBank/DDBJ whole genome shotgun (WGS) entry which is preliminary data.</text>
</comment>
<feature type="domain" description="ATP-grasp" evidence="4">
    <location>
        <begin position="34"/>
        <end position="70"/>
    </location>
</feature>
<keyword evidence="3" id="KW-0067">ATP-binding</keyword>
<dbReference type="EC" id="2.3.1.-" evidence="5"/>
<name>A0A645B3B5_9ZZZZ</name>
<dbReference type="FunFam" id="3.30.1490.20:FF:000020">
    <property type="entry name" value="Protein lysine acetyltransferase"/>
    <property type="match status" value="1"/>
</dbReference>
<dbReference type="InterPro" id="IPR013815">
    <property type="entry name" value="ATP_grasp_subdomain_1"/>
</dbReference>